<name>A0A8J2P1T9_9HEXA</name>
<accession>A0A8J2P1T9</accession>
<reference evidence="1" key="1">
    <citation type="submission" date="2021-06" db="EMBL/GenBank/DDBJ databases">
        <authorList>
            <person name="Hodson N. C."/>
            <person name="Mongue J. A."/>
            <person name="Jaron S. K."/>
        </authorList>
    </citation>
    <scope>NUCLEOTIDE SEQUENCE</scope>
</reference>
<evidence type="ECO:0000313" key="2">
    <source>
        <dbReference type="Proteomes" id="UP000708208"/>
    </source>
</evidence>
<feature type="non-terminal residue" evidence="1">
    <location>
        <position position="1"/>
    </location>
</feature>
<protein>
    <submittedName>
        <fullName evidence="1">Uncharacterized protein</fullName>
    </submittedName>
</protein>
<evidence type="ECO:0000313" key="1">
    <source>
        <dbReference type="EMBL" id="CAG7727864.1"/>
    </source>
</evidence>
<sequence length="24" mass="2616">AVGGWEQYGRPLFIALAQSPWDGP</sequence>
<proteinExistence type="predicted"/>
<gene>
    <name evidence="1" type="ORF">AFUS01_LOCUS16682</name>
</gene>
<comment type="caution">
    <text evidence="1">The sequence shown here is derived from an EMBL/GenBank/DDBJ whole genome shotgun (WGS) entry which is preliminary data.</text>
</comment>
<keyword evidence="2" id="KW-1185">Reference proteome</keyword>
<organism evidence="1 2">
    <name type="scientific">Allacma fusca</name>
    <dbReference type="NCBI Taxonomy" id="39272"/>
    <lineage>
        <taxon>Eukaryota</taxon>
        <taxon>Metazoa</taxon>
        <taxon>Ecdysozoa</taxon>
        <taxon>Arthropoda</taxon>
        <taxon>Hexapoda</taxon>
        <taxon>Collembola</taxon>
        <taxon>Symphypleona</taxon>
        <taxon>Sminthuridae</taxon>
        <taxon>Allacma</taxon>
    </lineage>
</organism>
<dbReference type="EMBL" id="CAJVCH010154383">
    <property type="protein sequence ID" value="CAG7727864.1"/>
    <property type="molecule type" value="Genomic_DNA"/>
</dbReference>
<dbReference type="AlphaFoldDB" id="A0A8J2P1T9"/>
<dbReference type="Proteomes" id="UP000708208">
    <property type="component" value="Unassembled WGS sequence"/>
</dbReference>